<accession>A0A7G2DY44</accession>
<dbReference type="SUPFAM" id="SSF54495">
    <property type="entry name" value="UBC-like"/>
    <property type="match status" value="1"/>
</dbReference>
<sequence>MSVKAKAMRRIETEFKAMFSKASLYSIGKDDDSNNVFKWKTMIQDPDGTPYASGMFRLDIEFPEDYPFKPPKMLLSITVLLADPTPNDPLVPEIGQLFKNNRFQFD</sequence>
<dbReference type="PANTHER" id="PTHR24068">
    <property type="entry name" value="UBIQUITIN-CONJUGATING ENZYME E2"/>
    <property type="match status" value="1"/>
</dbReference>
<dbReference type="Pfam" id="PF00179">
    <property type="entry name" value="UQ_con"/>
    <property type="match status" value="1"/>
</dbReference>
<dbReference type="AlphaFoldDB" id="A0A7G2DY44"/>
<evidence type="ECO:0000313" key="3">
    <source>
        <dbReference type="Proteomes" id="UP000516314"/>
    </source>
</evidence>
<dbReference type="PROSITE" id="PS50127">
    <property type="entry name" value="UBC_2"/>
    <property type="match status" value="1"/>
</dbReference>
<proteinExistence type="predicted"/>
<dbReference type="EMBL" id="LR881466">
    <property type="protein sequence ID" value="CAD5314559.1"/>
    <property type="molecule type" value="Genomic_DNA"/>
</dbReference>
<dbReference type="Gene3D" id="3.10.110.10">
    <property type="entry name" value="Ubiquitin Conjugating Enzyme"/>
    <property type="match status" value="2"/>
</dbReference>
<dbReference type="SMART" id="SM00212">
    <property type="entry name" value="UBCc"/>
    <property type="match status" value="1"/>
</dbReference>
<protein>
    <submittedName>
        <fullName evidence="2">(thale cress) hypothetical protein</fullName>
    </submittedName>
</protein>
<dbReference type="InterPro" id="IPR000608">
    <property type="entry name" value="UBC"/>
</dbReference>
<gene>
    <name evidence="2" type="ORF">AT9943_LOCUS2988</name>
</gene>
<reference evidence="2 3" key="1">
    <citation type="submission" date="2020-09" db="EMBL/GenBank/DDBJ databases">
        <authorList>
            <person name="Ashkenazy H."/>
        </authorList>
    </citation>
    <scope>NUCLEOTIDE SEQUENCE [LARGE SCALE GENOMIC DNA]</scope>
    <source>
        <strain evidence="3">cv. Cdm-0</strain>
    </source>
</reference>
<dbReference type="InterPro" id="IPR016135">
    <property type="entry name" value="UBQ-conjugating_enzyme/RWD"/>
</dbReference>
<evidence type="ECO:0000313" key="2">
    <source>
        <dbReference type="EMBL" id="CAD5314559.1"/>
    </source>
</evidence>
<organism evidence="2 3">
    <name type="scientific">Arabidopsis thaliana</name>
    <name type="common">Mouse-ear cress</name>
    <dbReference type="NCBI Taxonomy" id="3702"/>
    <lineage>
        <taxon>Eukaryota</taxon>
        <taxon>Viridiplantae</taxon>
        <taxon>Streptophyta</taxon>
        <taxon>Embryophyta</taxon>
        <taxon>Tracheophyta</taxon>
        <taxon>Spermatophyta</taxon>
        <taxon>Magnoliopsida</taxon>
        <taxon>eudicotyledons</taxon>
        <taxon>Gunneridae</taxon>
        <taxon>Pentapetalae</taxon>
        <taxon>rosids</taxon>
        <taxon>malvids</taxon>
        <taxon>Brassicales</taxon>
        <taxon>Brassicaceae</taxon>
        <taxon>Camelineae</taxon>
        <taxon>Arabidopsis</taxon>
    </lineage>
</organism>
<feature type="domain" description="UBC core" evidence="1">
    <location>
        <begin position="6"/>
        <end position="106"/>
    </location>
</feature>
<evidence type="ECO:0000259" key="1">
    <source>
        <dbReference type="PROSITE" id="PS50127"/>
    </source>
</evidence>
<name>A0A7G2DY44_ARATH</name>
<dbReference type="Proteomes" id="UP000516314">
    <property type="component" value="Chromosome 1"/>
</dbReference>